<evidence type="ECO:0000313" key="3">
    <source>
        <dbReference type="Proteomes" id="UP001500630"/>
    </source>
</evidence>
<proteinExistence type="predicted"/>
<dbReference type="RefSeq" id="WP_345576438.1">
    <property type="nucleotide sequence ID" value="NZ_BAABDQ010000049.1"/>
</dbReference>
<feature type="chain" id="PRO_5045279249" evidence="1">
    <location>
        <begin position="28"/>
        <end position="128"/>
    </location>
</feature>
<evidence type="ECO:0000313" key="2">
    <source>
        <dbReference type="EMBL" id="GAA3613171.1"/>
    </source>
</evidence>
<reference evidence="3" key="1">
    <citation type="journal article" date="2019" name="Int. J. Syst. Evol. Microbiol.">
        <title>The Global Catalogue of Microorganisms (GCM) 10K type strain sequencing project: providing services to taxonomists for standard genome sequencing and annotation.</title>
        <authorList>
            <consortium name="The Broad Institute Genomics Platform"/>
            <consortium name="The Broad Institute Genome Sequencing Center for Infectious Disease"/>
            <person name="Wu L."/>
            <person name="Ma J."/>
        </authorList>
    </citation>
    <scope>NUCLEOTIDE SEQUENCE [LARGE SCALE GENOMIC DNA]</scope>
    <source>
        <strain evidence="3">JCM 17326</strain>
    </source>
</reference>
<name>A0ABP6ZLZ1_9ACTN</name>
<feature type="signal peptide" evidence="1">
    <location>
        <begin position="1"/>
        <end position="27"/>
    </location>
</feature>
<comment type="caution">
    <text evidence="2">The sequence shown here is derived from an EMBL/GenBank/DDBJ whole genome shotgun (WGS) entry which is preliminary data.</text>
</comment>
<gene>
    <name evidence="2" type="ORF">GCM10022419_117810</name>
</gene>
<accession>A0ABP6ZLZ1</accession>
<dbReference type="Proteomes" id="UP001500630">
    <property type="component" value="Unassembled WGS sequence"/>
</dbReference>
<sequence length="128" mass="13261">MFRRTMAGGLALAAAGLLLAAGPAAHADIKAPYARAGAIVDADGSLNDGKNVIKSWRAGTGQYCVQAAHNVDVRGALIQITPRQALRLPHIGYRYPSTACPKANAITVNVYNTSTGRLADGGFDLSIA</sequence>
<evidence type="ECO:0000256" key="1">
    <source>
        <dbReference type="SAM" id="SignalP"/>
    </source>
</evidence>
<dbReference type="EMBL" id="BAABDQ010000049">
    <property type="protein sequence ID" value="GAA3613171.1"/>
    <property type="molecule type" value="Genomic_DNA"/>
</dbReference>
<organism evidence="2 3">
    <name type="scientific">Nonomuraea rosea</name>
    <dbReference type="NCBI Taxonomy" id="638574"/>
    <lineage>
        <taxon>Bacteria</taxon>
        <taxon>Bacillati</taxon>
        <taxon>Actinomycetota</taxon>
        <taxon>Actinomycetes</taxon>
        <taxon>Streptosporangiales</taxon>
        <taxon>Streptosporangiaceae</taxon>
        <taxon>Nonomuraea</taxon>
    </lineage>
</organism>
<protein>
    <submittedName>
        <fullName evidence="2">Uncharacterized protein</fullName>
    </submittedName>
</protein>
<keyword evidence="3" id="KW-1185">Reference proteome</keyword>
<keyword evidence="1" id="KW-0732">Signal</keyword>